<dbReference type="PATRIC" id="fig|1423719.4.peg.1336"/>
<proteinExistence type="predicted"/>
<protein>
    <submittedName>
        <fullName evidence="1">Uncharacterized protein</fullName>
    </submittedName>
</protein>
<dbReference type="OrthoDB" id="2323375at2"/>
<dbReference type="AlphaFoldDB" id="A0A0R1HGV3"/>
<gene>
    <name evidence="1" type="ORF">FC66_GL001314</name>
</gene>
<dbReference type="InterPro" id="IPR010461">
    <property type="entry name" value="ComK"/>
</dbReference>
<dbReference type="EMBL" id="AZDI01000007">
    <property type="protein sequence ID" value="KRK45499.1"/>
    <property type="molecule type" value="Genomic_DNA"/>
</dbReference>
<accession>A0A0R1HGV3</accession>
<dbReference type="Pfam" id="PF06338">
    <property type="entry name" value="ComK"/>
    <property type="match status" value="1"/>
</dbReference>
<keyword evidence="2" id="KW-1185">Reference proteome</keyword>
<sequence length="283" mass="32898">MSWKEEAKQDFEEIIDYPETRLLSVGAQYWRTLLENHPIIDVTDYDFFTKHGIVTDNYQVNMETTLYIHHIRDKRDELRSIIFDKHKGILLCKYTTTNFVNRLINEKILTYVAMRAIGSLVNKKQALPYSCGLYQLFPDCGPSKRDASWTAGHHLANISDVKTGTDLFFNNGLRIRIQSSYSQFLKQLNLAHLFTDIQVSLAGKVAAEMGYENPIPLFRYHDAILSLVQNRREIYVDKIDFIKEVKHLLAAYTLKGYADESSDDSLIRQTCSWTHMNRGILRY</sequence>
<evidence type="ECO:0000313" key="1">
    <source>
        <dbReference type="EMBL" id="KRK45499.1"/>
    </source>
</evidence>
<comment type="caution">
    <text evidence="1">The sequence shown here is derived from an EMBL/GenBank/DDBJ whole genome shotgun (WGS) entry which is preliminary data.</text>
</comment>
<evidence type="ECO:0000313" key="2">
    <source>
        <dbReference type="Proteomes" id="UP000051450"/>
    </source>
</evidence>
<dbReference type="RefSeq" id="WP_057974370.1">
    <property type="nucleotide sequence ID" value="NZ_AZDI01000007.1"/>
</dbReference>
<dbReference type="Proteomes" id="UP000051450">
    <property type="component" value="Unassembled WGS sequence"/>
</dbReference>
<organism evidence="1 2">
    <name type="scientific">Dellaglioa algida DSM 15638</name>
    <dbReference type="NCBI Taxonomy" id="1423719"/>
    <lineage>
        <taxon>Bacteria</taxon>
        <taxon>Bacillati</taxon>
        <taxon>Bacillota</taxon>
        <taxon>Bacilli</taxon>
        <taxon>Lactobacillales</taxon>
        <taxon>Lactobacillaceae</taxon>
        <taxon>Dellaglioa</taxon>
    </lineage>
</organism>
<dbReference type="GO" id="GO:0030420">
    <property type="term" value="P:establishment of competence for transformation"/>
    <property type="evidence" value="ECO:0007669"/>
    <property type="project" value="InterPro"/>
</dbReference>
<name>A0A0R1HGV3_9LACO</name>
<reference evidence="1 2" key="1">
    <citation type="journal article" date="2015" name="Genome Announc.">
        <title>Expanding the biotechnology potential of lactobacilli through comparative genomics of 213 strains and associated genera.</title>
        <authorList>
            <person name="Sun Z."/>
            <person name="Harris H.M."/>
            <person name="McCann A."/>
            <person name="Guo C."/>
            <person name="Argimon S."/>
            <person name="Zhang W."/>
            <person name="Yang X."/>
            <person name="Jeffery I.B."/>
            <person name="Cooney J.C."/>
            <person name="Kagawa T.F."/>
            <person name="Liu W."/>
            <person name="Song Y."/>
            <person name="Salvetti E."/>
            <person name="Wrobel A."/>
            <person name="Rasinkangas P."/>
            <person name="Parkhill J."/>
            <person name="Rea M.C."/>
            <person name="O'Sullivan O."/>
            <person name="Ritari J."/>
            <person name="Douillard F.P."/>
            <person name="Paul Ross R."/>
            <person name="Yang R."/>
            <person name="Briner A.E."/>
            <person name="Felis G.E."/>
            <person name="de Vos W.M."/>
            <person name="Barrangou R."/>
            <person name="Klaenhammer T.R."/>
            <person name="Caufield P.W."/>
            <person name="Cui Y."/>
            <person name="Zhang H."/>
            <person name="O'Toole P.W."/>
        </authorList>
    </citation>
    <scope>NUCLEOTIDE SEQUENCE [LARGE SCALE GENOMIC DNA]</scope>
    <source>
        <strain evidence="1 2">DSM 15638</strain>
    </source>
</reference>